<dbReference type="InterPro" id="IPR001238">
    <property type="entry name" value="DNA-binding_RecF"/>
</dbReference>
<dbReference type="SUPFAM" id="SSF52540">
    <property type="entry name" value="P-loop containing nucleoside triphosphate hydrolases"/>
    <property type="match status" value="1"/>
</dbReference>
<dbReference type="Gene3D" id="1.20.1050.90">
    <property type="entry name" value="RecF/RecN/SMC, N-terminal domain"/>
    <property type="match status" value="1"/>
</dbReference>
<evidence type="ECO:0000256" key="3">
    <source>
        <dbReference type="ARBA" id="ARBA00020170"/>
    </source>
</evidence>
<dbReference type="InterPro" id="IPR018078">
    <property type="entry name" value="DNA-binding_RecF_CS"/>
</dbReference>
<dbReference type="AlphaFoldDB" id="A0A6J6JKC6"/>
<feature type="domain" description="RecF/RecN/SMC N-terminal" evidence="9">
    <location>
        <begin position="2"/>
        <end position="362"/>
    </location>
</feature>
<dbReference type="NCBIfam" id="TIGR00611">
    <property type="entry name" value="recf"/>
    <property type="match status" value="1"/>
</dbReference>
<dbReference type="InterPro" id="IPR003395">
    <property type="entry name" value="RecF/RecN/SMC_N"/>
</dbReference>
<comment type="similarity">
    <text evidence="2">Belongs to the RecF family.</text>
</comment>
<keyword evidence="8" id="KW-0238">DNA-binding</keyword>
<keyword evidence="7" id="KW-0067">ATP-binding</keyword>
<evidence type="ECO:0000256" key="7">
    <source>
        <dbReference type="ARBA" id="ARBA00022840"/>
    </source>
</evidence>
<dbReference type="InterPro" id="IPR027417">
    <property type="entry name" value="P-loop_NTPase"/>
</dbReference>
<dbReference type="GO" id="GO:0005737">
    <property type="term" value="C:cytoplasm"/>
    <property type="evidence" value="ECO:0007669"/>
    <property type="project" value="UniProtKB-SubCell"/>
</dbReference>
<dbReference type="Pfam" id="PF02463">
    <property type="entry name" value="SMC_N"/>
    <property type="match status" value="1"/>
</dbReference>
<organism evidence="10">
    <name type="scientific">freshwater metagenome</name>
    <dbReference type="NCBI Taxonomy" id="449393"/>
    <lineage>
        <taxon>unclassified sequences</taxon>
        <taxon>metagenomes</taxon>
        <taxon>ecological metagenomes</taxon>
    </lineage>
</organism>
<accession>A0A6J6JKC6</accession>
<dbReference type="InterPro" id="IPR042174">
    <property type="entry name" value="RecF_2"/>
</dbReference>
<proteinExistence type="inferred from homology"/>
<dbReference type="EMBL" id="CAEZVM010000054">
    <property type="protein sequence ID" value="CAB4637761.1"/>
    <property type="molecule type" value="Genomic_DNA"/>
</dbReference>
<evidence type="ECO:0000259" key="9">
    <source>
        <dbReference type="Pfam" id="PF02463"/>
    </source>
</evidence>
<keyword evidence="6" id="KW-0547">Nucleotide-binding</keyword>
<gene>
    <name evidence="10" type="ORF">UFOPK2032_01051</name>
</gene>
<comment type="subcellular location">
    <subcellularLocation>
        <location evidence="1">Cytoplasm</location>
    </subcellularLocation>
</comment>
<dbReference type="HAMAP" id="MF_00365">
    <property type="entry name" value="RecF"/>
    <property type="match status" value="1"/>
</dbReference>
<evidence type="ECO:0000256" key="6">
    <source>
        <dbReference type="ARBA" id="ARBA00022741"/>
    </source>
</evidence>
<evidence type="ECO:0000256" key="1">
    <source>
        <dbReference type="ARBA" id="ARBA00004496"/>
    </source>
</evidence>
<dbReference type="GO" id="GO:0006302">
    <property type="term" value="P:double-strand break repair"/>
    <property type="evidence" value="ECO:0007669"/>
    <property type="project" value="TreeGrafter"/>
</dbReference>
<protein>
    <recommendedName>
        <fullName evidence="3">DNA replication and repair protein RecF</fullName>
    </recommendedName>
</protein>
<reference evidence="10" key="1">
    <citation type="submission" date="2020-05" db="EMBL/GenBank/DDBJ databases">
        <authorList>
            <person name="Chiriac C."/>
            <person name="Salcher M."/>
            <person name="Ghai R."/>
            <person name="Kavagutti S V."/>
        </authorList>
    </citation>
    <scope>NUCLEOTIDE SEQUENCE</scope>
</reference>
<dbReference type="PANTHER" id="PTHR32182:SF0">
    <property type="entry name" value="DNA REPLICATION AND REPAIR PROTEIN RECF"/>
    <property type="match status" value="1"/>
</dbReference>
<dbReference type="Gene3D" id="3.40.50.300">
    <property type="entry name" value="P-loop containing nucleotide triphosphate hydrolases"/>
    <property type="match status" value="1"/>
</dbReference>
<dbReference type="GO" id="GO:0003697">
    <property type="term" value="F:single-stranded DNA binding"/>
    <property type="evidence" value="ECO:0007669"/>
    <property type="project" value="InterPro"/>
</dbReference>
<dbReference type="GO" id="GO:0006260">
    <property type="term" value="P:DNA replication"/>
    <property type="evidence" value="ECO:0007669"/>
    <property type="project" value="UniProtKB-KW"/>
</dbReference>
<name>A0A6J6JKC6_9ZZZZ</name>
<evidence type="ECO:0000256" key="2">
    <source>
        <dbReference type="ARBA" id="ARBA00008016"/>
    </source>
</evidence>
<dbReference type="PANTHER" id="PTHR32182">
    <property type="entry name" value="DNA REPLICATION AND REPAIR PROTEIN RECF"/>
    <property type="match status" value="1"/>
</dbReference>
<sequence length="387" mass="43036">MFVKKVRLTNFRNYQAAVVELAQGVNLLHGSNGQGKTNLVEAINLLASLSSHRVAGYGPLVKQGEQSAMVSLELFHEDRDLLLEYEINLDSPNRARLNKSPVAKPKDILGYLNSVIFAPEDIDIVKRDPTNRRAFIDQLIVQLAPRMLGVYSDYERVLKQRNTLLKSARLTGTKGDALSTLSAWDESLVNLGSEIIAARVNTAEKLSPGLISNYQKIAKTNNEPRMFTKSSILGSLILTGEESDDTEYLETGDREEITKLFREKLLRIRQKELERGITLVGPHRDDLVLILGSLPAKGYASHGESWSYALALRLASLEILCQESRFGDPVLILDDVFAELDADRRVKLAELVRNNEQVIITAAVIEDVPESLIAKRFSVVAGEITND</sequence>
<dbReference type="PROSITE" id="PS00618">
    <property type="entry name" value="RECF_2"/>
    <property type="match status" value="1"/>
</dbReference>
<evidence type="ECO:0000256" key="5">
    <source>
        <dbReference type="ARBA" id="ARBA00022705"/>
    </source>
</evidence>
<evidence type="ECO:0000313" key="10">
    <source>
        <dbReference type="EMBL" id="CAB4637761.1"/>
    </source>
</evidence>
<keyword evidence="4" id="KW-0963">Cytoplasm</keyword>
<dbReference type="GO" id="GO:0000731">
    <property type="term" value="P:DNA synthesis involved in DNA repair"/>
    <property type="evidence" value="ECO:0007669"/>
    <property type="project" value="TreeGrafter"/>
</dbReference>
<dbReference type="GO" id="GO:0005524">
    <property type="term" value="F:ATP binding"/>
    <property type="evidence" value="ECO:0007669"/>
    <property type="project" value="UniProtKB-KW"/>
</dbReference>
<evidence type="ECO:0000256" key="8">
    <source>
        <dbReference type="ARBA" id="ARBA00023125"/>
    </source>
</evidence>
<keyword evidence="5" id="KW-0235">DNA replication</keyword>
<evidence type="ECO:0000256" key="4">
    <source>
        <dbReference type="ARBA" id="ARBA00022490"/>
    </source>
</evidence>